<reference evidence="2" key="1">
    <citation type="submission" date="2020-04" db="EMBL/GenBank/DDBJ databases">
        <authorList>
            <person name="Chiriac C."/>
            <person name="Salcher M."/>
            <person name="Ghai R."/>
            <person name="Kavagutti S V."/>
        </authorList>
    </citation>
    <scope>NUCLEOTIDE SEQUENCE</scope>
</reference>
<dbReference type="GO" id="GO:0006281">
    <property type="term" value="P:DNA repair"/>
    <property type="evidence" value="ECO:0007669"/>
    <property type="project" value="InterPro"/>
</dbReference>
<evidence type="ECO:0000256" key="1">
    <source>
        <dbReference type="SAM" id="MobiDB-lite"/>
    </source>
</evidence>
<dbReference type="SUPFAM" id="SSF103084">
    <property type="entry name" value="Holliday junction resolvase RusA"/>
    <property type="match status" value="1"/>
</dbReference>
<accession>A0A6J5MST0</accession>
<dbReference type="GO" id="GO:0006310">
    <property type="term" value="P:DNA recombination"/>
    <property type="evidence" value="ECO:0007669"/>
    <property type="project" value="InterPro"/>
</dbReference>
<feature type="region of interest" description="Disordered" evidence="1">
    <location>
        <begin position="165"/>
        <end position="194"/>
    </location>
</feature>
<dbReference type="InterPro" id="IPR008822">
    <property type="entry name" value="Endonuclease_RusA-like"/>
</dbReference>
<gene>
    <name evidence="3" type="ORF">UFOVP1179_4</name>
    <name evidence="2" type="ORF">UFOVP524_48</name>
</gene>
<feature type="compositionally biased region" description="Low complexity" evidence="1">
    <location>
        <begin position="185"/>
        <end position="194"/>
    </location>
</feature>
<proteinExistence type="predicted"/>
<dbReference type="InterPro" id="IPR036614">
    <property type="entry name" value="RusA-like_sf"/>
</dbReference>
<evidence type="ECO:0000313" key="2">
    <source>
        <dbReference type="EMBL" id="CAB4149041.1"/>
    </source>
</evidence>
<dbReference type="Gene3D" id="3.30.1330.70">
    <property type="entry name" value="Holliday junction resolvase RusA"/>
    <property type="match status" value="1"/>
</dbReference>
<dbReference type="EMBL" id="LR797126">
    <property type="protein sequence ID" value="CAB4188185.1"/>
    <property type="molecule type" value="Genomic_DNA"/>
</dbReference>
<dbReference type="Pfam" id="PF05866">
    <property type="entry name" value="RusA"/>
    <property type="match status" value="1"/>
</dbReference>
<organism evidence="2">
    <name type="scientific">uncultured Caudovirales phage</name>
    <dbReference type="NCBI Taxonomy" id="2100421"/>
    <lineage>
        <taxon>Viruses</taxon>
        <taxon>Duplodnaviria</taxon>
        <taxon>Heunggongvirae</taxon>
        <taxon>Uroviricota</taxon>
        <taxon>Caudoviricetes</taxon>
        <taxon>Peduoviridae</taxon>
        <taxon>Maltschvirus</taxon>
        <taxon>Maltschvirus maltsch</taxon>
    </lineage>
</organism>
<protein>
    <submittedName>
        <fullName evidence="2">Rus Holliday junction resolvase</fullName>
    </submittedName>
</protein>
<sequence length="194" mass="21249">MAAVEMLNFVAFGLPSPGGSKSAFRNPRTGKIVVVDAGGKKTRTWRTVVAHAARAAMSGGELMQPPLALVIEFRMPRPKAHYKASGEIKADAPWFPIVRPDLTKLLRSTEDAMTGIVWHDDSQIVEQNIHRTYSSSEDTGARITVYSITSRSPAHQTSTRMQEWQEGRQSFASIDSHDKAKKAVASKASASVDR</sequence>
<dbReference type="GO" id="GO:0000287">
    <property type="term" value="F:magnesium ion binding"/>
    <property type="evidence" value="ECO:0007669"/>
    <property type="project" value="InterPro"/>
</dbReference>
<dbReference type="EMBL" id="LR796505">
    <property type="protein sequence ID" value="CAB4149041.1"/>
    <property type="molecule type" value="Genomic_DNA"/>
</dbReference>
<name>A0A6J5MST0_9CAUD</name>
<evidence type="ECO:0000313" key="3">
    <source>
        <dbReference type="EMBL" id="CAB4188185.1"/>
    </source>
</evidence>